<dbReference type="SUPFAM" id="SSF54909">
    <property type="entry name" value="Dimeric alpha+beta barrel"/>
    <property type="match status" value="1"/>
</dbReference>
<accession>A0ABP9S689</accession>
<dbReference type="Proteomes" id="UP001501600">
    <property type="component" value="Unassembled WGS sequence"/>
</dbReference>
<keyword evidence="2" id="KW-0560">Oxidoreductase</keyword>
<dbReference type="InterPro" id="IPR050744">
    <property type="entry name" value="AI-2_Isomerase_LsrG"/>
</dbReference>
<gene>
    <name evidence="2" type="ORF">GCM10025772_19740</name>
</gene>
<dbReference type="GO" id="GO:0004497">
    <property type="term" value="F:monooxygenase activity"/>
    <property type="evidence" value="ECO:0007669"/>
    <property type="project" value="UniProtKB-KW"/>
</dbReference>
<dbReference type="PANTHER" id="PTHR33336">
    <property type="entry name" value="QUINOL MONOOXYGENASE YGIN-RELATED"/>
    <property type="match status" value="1"/>
</dbReference>
<dbReference type="PROSITE" id="PS51725">
    <property type="entry name" value="ABM"/>
    <property type="match status" value="1"/>
</dbReference>
<protein>
    <submittedName>
        <fullName evidence="2">Quinol monooxygenase</fullName>
    </submittedName>
</protein>
<feature type="domain" description="ABM" evidence="1">
    <location>
        <begin position="2"/>
        <end position="102"/>
    </location>
</feature>
<reference evidence="3" key="1">
    <citation type="journal article" date="2019" name="Int. J. Syst. Evol. Microbiol.">
        <title>The Global Catalogue of Microorganisms (GCM) 10K type strain sequencing project: providing services to taxonomists for standard genome sequencing and annotation.</title>
        <authorList>
            <consortium name="The Broad Institute Genomics Platform"/>
            <consortium name="The Broad Institute Genome Sequencing Center for Infectious Disease"/>
            <person name="Wu L."/>
            <person name="Ma J."/>
        </authorList>
    </citation>
    <scope>NUCLEOTIDE SEQUENCE [LARGE SCALE GENOMIC DNA]</scope>
    <source>
        <strain evidence="3">JCM 18720</strain>
    </source>
</reference>
<dbReference type="PANTHER" id="PTHR33336:SF3">
    <property type="entry name" value="ABM DOMAIN-CONTAINING PROTEIN"/>
    <property type="match status" value="1"/>
</dbReference>
<sequence length="102" mass="11152">MIHIVTTVELLPGCREKFLNAFNETVPQVKAEQGCLAYAPMVDIPSGLPTQGALRPDTVTVVETWESMEALHAHVTAPHMASFREAAKAYVRSLSHQVLQPA</sequence>
<organism evidence="2 3">
    <name type="scientific">Ferrimonas gelatinilytica</name>
    <dbReference type="NCBI Taxonomy" id="1255257"/>
    <lineage>
        <taxon>Bacteria</taxon>
        <taxon>Pseudomonadati</taxon>
        <taxon>Pseudomonadota</taxon>
        <taxon>Gammaproteobacteria</taxon>
        <taxon>Alteromonadales</taxon>
        <taxon>Ferrimonadaceae</taxon>
        <taxon>Ferrimonas</taxon>
    </lineage>
</organism>
<dbReference type="EMBL" id="BAABLF010000013">
    <property type="protein sequence ID" value="GAA5191892.1"/>
    <property type="molecule type" value="Genomic_DNA"/>
</dbReference>
<dbReference type="Gene3D" id="3.30.70.100">
    <property type="match status" value="1"/>
</dbReference>
<keyword evidence="2" id="KW-0503">Monooxygenase</keyword>
<evidence type="ECO:0000259" key="1">
    <source>
        <dbReference type="PROSITE" id="PS51725"/>
    </source>
</evidence>
<keyword evidence="3" id="KW-1185">Reference proteome</keyword>
<comment type="caution">
    <text evidence="2">The sequence shown here is derived from an EMBL/GenBank/DDBJ whole genome shotgun (WGS) entry which is preliminary data.</text>
</comment>
<proteinExistence type="predicted"/>
<name>A0ABP9S689_9GAMM</name>
<evidence type="ECO:0000313" key="3">
    <source>
        <dbReference type="Proteomes" id="UP001501600"/>
    </source>
</evidence>
<dbReference type="InterPro" id="IPR007138">
    <property type="entry name" value="ABM_dom"/>
</dbReference>
<dbReference type="InterPro" id="IPR011008">
    <property type="entry name" value="Dimeric_a/b-barrel"/>
</dbReference>
<dbReference type="Pfam" id="PF03992">
    <property type="entry name" value="ABM"/>
    <property type="match status" value="1"/>
</dbReference>
<evidence type="ECO:0000313" key="2">
    <source>
        <dbReference type="EMBL" id="GAA5191892.1"/>
    </source>
</evidence>
<dbReference type="RefSeq" id="WP_345316892.1">
    <property type="nucleotide sequence ID" value="NZ_BAABLF010000013.1"/>
</dbReference>